<organism evidence="8 9">
    <name type="scientific">Chromobacterium haemolyticum</name>
    <dbReference type="NCBI Taxonomy" id="394935"/>
    <lineage>
        <taxon>Bacteria</taxon>
        <taxon>Pseudomonadati</taxon>
        <taxon>Pseudomonadota</taxon>
        <taxon>Betaproteobacteria</taxon>
        <taxon>Neisseriales</taxon>
        <taxon>Chromobacteriaceae</taxon>
        <taxon>Chromobacterium</taxon>
    </lineage>
</organism>
<feature type="domain" description="CheR-type methyltransferase" evidence="7">
    <location>
        <begin position="2"/>
        <end position="275"/>
    </location>
</feature>
<dbReference type="GO" id="GO:0008983">
    <property type="term" value="F:protein-glutamate O-methyltransferase activity"/>
    <property type="evidence" value="ECO:0007669"/>
    <property type="project" value="UniProtKB-EC"/>
</dbReference>
<evidence type="ECO:0000313" key="9">
    <source>
        <dbReference type="Proteomes" id="UP000192721"/>
    </source>
</evidence>
<dbReference type="Gene3D" id="3.40.50.150">
    <property type="entry name" value="Vaccinia Virus protein VP39"/>
    <property type="match status" value="1"/>
</dbReference>
<dbReference type="PANTHER" id="PTHR24422:SF19">
    <property type="entry name" value="CHEMOTAXIS PROTEIN METHYLTRANSFERASE"/>
    <property type="match status" value="1"/>
</dbReference>
<dbReference type="PRINTS" id="PR00996">
    <property type="entry name" value="CHERMTFRASE"/>
</dbReference>
<evidence type="ECO:0000256" key="2">
    <source>
        <dbReference type="ARBA" id="ARBA00022603"/>
    </source>
</evidence>
<dbReference type="InterPro" id="IPR022642">
    <property type="entry name" value="CheR_C"/>
</dbReference>
<dbReference type="GO" id="GO:0032259">
    <property type="term" value="P:methylation"/>
    <property type="evidence" value="ECO:0007669"/>
    <property type="project" value="UniProtKB-KW"/>
</dbReference>
<feature type="binding site" evidence="6">
    <location>
        <position position="81"/>
    </location>
    <ligand>
        <name>S-adenosyl-L-methionine</name>
        <dbReference type="ChEBI" id="CHEBI:59789"/>
    </ligand>
</feature>
<dbReference type="InterPro" id="IPR000780">
    <property type="entry name" value="CheR_MeTrfase"/>
</dbReference>
<comment type="caution">
    <text evidence="8">The sequence shown here is derived from an EMBL/GenBank/DDBJ whole genome shotgun (WGS) entry which is preliminary data.</text>
</comment>
<dbReference type="EMBL" id="MUKV01000001">
    <property type="protein sequence ID" value="OQS44114.1"/>
    <property type="molecule type" value="Genomic_DNA"/>
</dbReference>
<name>A0A1W0DAS2_9NEIS</name>
<dbReference type="InterPro" id="IPR029063">
    <property type="entry name" value="SAM-dependent_MTases_sf"/>
</dbReference>
<evidence type="ECO:0000313" key="8">
    <source>
        <dbReference type="EMBL" id="OQS44114.1"/>
    </source>
</evidence>
<accession>A0A1W0DAS2</accession>
<feature type="binding site" evidence="6">
    <location>
        <position position="145"/>
    </location>
    <ligand>
        <name>S-adenosyl-L-methionine</name>
        <dbReference type="ChEBI" id="CHEBI:59789"/>
    </ligand>
</feature>
<dbReference type="PROSITE" id="PS50123">
    <property type="entry name" value="CHER"/>
    <property type="match status" value="1"/>
</dbReference>
<dbReference type="PANTHER" id="PTHR24422">
    <property type="entry name" value="CHEMOTAXIS PROTEIN METHYLTRANSFERASE"/>
    <property type="match status" value="1"/>
</dbReference>
<dbReference type="AlphaFoldDB" id="A0A1W0DAS2"/>
<gene>
    <name evidence="8" type="ORF">B0T45_00475</name>
</gene>
<dbReference type="Proteomes" id="UP000192721">
    <property type="component" value="Unassembled WGS sequence"/>
</dbReference>
<dbReference type="SUPFAM" id="SSF47757">
    <property type="entry name" value="Chemotaxis receptor methyltransferase CheR, N-terminal domain"/>
    <property type="match status" value="1"/>
</dbReference>
<feature type="binding site" evidence="6">
    <location>
        <position position="79"/>
    </location>
    <ligand>
        <name>S-adenosyl-L-methionine</name>
        <dbReference type="ChEBI" id="CHEBI:59789"/>
    </ligand>
</feature>
<dbReference type="CDD" id="cd02440">
    <property type="entry name" value="AdoMet_MTases"/>
    <property type="match status" value="1"/>
</dbReference>
<dbReference type="SUPFAM" id="SSF53335">
    <property type="entry name" value="S-adenosyl-L-methionine-dependent methyltransferases"/>
    <property type="match status" value="1"/>
</dbReference>
<keyword evidence="2 5" id="KW-0489">Methyltransferase</keyword>
<keyword evidence="3 5" id="KW-0808">Transferase</keyword>
<dbReference type="RefSeq" id="WP_043635912.1">
    <property type="nucleotide sequence ID" value="NZ_LXRL01000079.1"/>
</dbReference>
<dbReference type="InterPro" id="IPR036804">
    <property type="entry name" value="CheR_N_sf"/>
</dbReference>
<dbReference type="InterPro" id="IPR026024">
    <property type="entry name" value="Chemotaxis_MeTrfase_CheR"/>
</dbReference>
<evidence type="ECO:0000256" key="6">
    <source>
        <dbReference type="PIRSR" id="PIRSR000410-1"/>
    </source>
</evidence>
<evidence type="ECO:0000256" key="3">
    <source>
        <dbReference type="ARBA" id="ARBA00022679"/>
    </source>
</evidence>
<feature type="binding site" evidence="6">
    <location>
        <position position="119"/>
    </location>
    <ligand>
        <name>S-adenosyl-L-methionine</name>
        <dbReference type="ChEBI" id="CHEBI:59789"/>
    </ligand>
</feature>
<feature type="binding site" evidence="6">
    <location>
        <position position="85"/>
    </location>
    <ligand>
        <name>S-adenosyl-L-methionine</name>
        <dbReference type="ChEBI" id="CHEBI:59789"/>
    </ligand>
</feature>
<evidence type="ECO:0000259" key="7">
    <source>
        <dbReference type="PROSITE" id="PS50123"/>
    </source>
</evidence>
<evidence type="ECO:0000256" key="5">
    <source>
        <dbReference type="PIRNR" id="PIRNR000410"/>
    </source>
</evidence>
<keyword evidence="4 5" id="KW-0949">S-adenosyl-L-methionine</keyword>
<protein>
    <recommendedName>
        <fullName evidence="5">Chemotaxis protein methyltransferase</fullName>
        <ecNumber evidence="5">2.1.1.80</ecNumber>
    </recommendedName>
</protein>
<dbReference type="Gene3D" id="1.10.155.10">
    <property type="entry name" value="Chemotaxis receptor methyltransferase CheR, N-terminal domain"/>
    <property type="match status" value="1"/>
</dbReference>
<dbReference type="Pfam" id="PF01739">
    <property type="entry name" value="CheR"/>
    <property type="match status" value="1"/>
</dbReference>
<feature type="binding site" evidence="6">
    <location>
        <begin position="221"/>
        <end position="222"/>
    </location>
    <ligand>
        <name>S-adenosyl-L-methionine</name>
        <dbReference type="ChEBI" id="CHEBI:59789"/>
    </ligand>
</feature>
<dbReference type="PIRSF" id="PIRSF000410">
    <property type="entry name" value="CheR"/>
    <property type="match status" value="1"/>
</dbReference>
<sequence>MGLELDIKFTPDDFRRIRGMVYRRVGIALNDSKTHMAYARLAKRVRALGLKSFAEYLDRLDQDALSGEWQNFVNALTTNLTSFFREPHHFSMLRAHAERWRKRGRPYRVWSAASSTGEEPYSIAMTMAELAESLRPFPCELLASDIDTHVLEQAMYGVYLRERVSQLPEPQLRRFFDKGVGANDGKVRLKKHLREAVTFFQMNLVAEEWPPLGEFDVIFCRNVLIYFDKPTQAAILNHMARHLAPDGLLLLGHSENILHLSDAFLPCGKTSYRLA</sequence>
<evidence type="ECO:0000256" key="1">
    <source>
        <dbReference type="ARBA" id="ARBA00001541"/>
    </source>
</evidence>
<dbReference type="Pfam" id="PF03705">
    <property type="entry name" value="CheR_N"/>
    <property type="match status" value="1"/>
</dbReference>
<comment type="catalytic activity">
    <reaction evidence="1 5">
        <text>L-glutamyl-[protein] + S-adenosyl-L-methionine = [protein]-L-glutamate 5-O-methyl ester + S-adenosyl-L-homocysteine</text>
        <dbReference type="Rhea" id="RHEA:24452"/>
        <dbReference type="Rhea" id="RHEA-COMP:10208"/>
        <dbReference type="Rhea" id="RHEA-COMP:10311"/>
        <dbReference type="ChEBI" id="CHEBI:29973"/>
        <dbReference type="ChEBI" id="CHEBI:57856"/>
        <dbReference type="ChEBI" id="CHEBI:59789"/>
        <dbReference type="ChEBI" id="CHEBI:82795"/>
        <dbReference type="EC" id="2.1.1.80"/>
    </reaction>
</comment>
<evidence type="ECO:0000256" key="4">
    <source>
        <dbReference type="ARBA" id="ARBA00022691"/>
    </source>
</evidence>
<dbReference type="EC" id="2.1.1.80" evidence="5"/>
<dbReference type="SMART" id="SM00138">
    <property type="entry name" value="MeTrc"/>
    <property type="match status" value="1"/>
</dbReference>
<comment type="function">
    <text evidence="5">Methylation of the membrane-bound methyl-accepting chemotaxis proteins (MCP) to form gamma-glutamyl methyl ester residues in MCP.</text>
</comment>
<dbReference type="InterPro" id="IPR022641">
    <property type="entry name" value="CheR_N"/>
</dbReference>
<reference evidence="8 9" key="1">
    <citation type="submission" date="2017-02" db="EMBL/GenBank/DDBJ databases">
        <title>Chromobacterium haemolyticum H5244.</title>
        <authorList>
            <person name="Gulvik C.A."/>
        </authorList>
    </citation>
    <scope>NUCLEOTIDE SEQUENCE [LARGE SCALE GENOMIC DNA]</scope>
    <source>
        <strain evidence="8 9">H5244</strain>
    </source>
</reference>
<feature type="binding site" evidence="6">
    <location>
        <begin position="203"/>
        <end position="204"/>
    </location>
    <ligand>
        <name>S-adenosyl-L-methionine</name>
        <dbReference type="ChEBI" id="CHEBI:59789"/>
    </ligand>
</feature>
<dbReference type="InterPro" id="IPR050903">
    <property type="entry name" value="Bact_Chemotaxis_MeTrfase"/>
</dbReference>
<proteinExistence type="predicted"/>